<dbReference type="InterPro" id="IPR006027">
    <property type="entry name" value="NusB_RsmB_TIM44"/>
</dbReference>
<comment type="similarity">
    <text evidence="1 6">Belongs to the NusB family.</text>
</comment>
<keyword evidence="3 6" id="KW-0694">RNA-binding</keyword>
<reference evidence="10" key="1">
    <citation type="submission" date="2018-11" db="EMBL/GenBank/DDBJ databases">
        <title>Comparative genomics of Parolsenella catena and Libanicoccus massiliensis: Reclassification of Libanicoccus massiliensis as Parolsenella massiliensis comb. nov.</title>
        <authorList>
            <person name="Sakamoto M."/>
            <person name="Ikeyama N."/>
            <person name="Murakami T."/>
            <person name="Mori H."/>
            <person name="Yuki M."/>
            <person name="Ohkuma M."/>
        </authorList>
    </citation>
    <scope>NUCLEOTIDE SEQUENCE [LARGE SCALE GENOMIC DNA]</scope>
    <source>
        <strain evidence="10">JCM 31932</strain>
    </source>
</reference>
<evidence type="ECO:0000259" key="8">
    <source>
        <dbReference type="Pfam" id="PF01029"/>
    </source>
</evidence>
<dbReference type="Proteomes" id="UP000273154">
    <property type="component" value="Chromosome"/>
</dbReference>
<proteinExistence type="inferred from homology"/>
<comment type="function">
    <text evidence="6">Involved in transcription antitermination. Required for transcription of ribosomal RNA (rRNA) genes. Binds specifically to the boxA antiterminator sequence of the ribosomal RNA (rrn) operons.</text>
</comment>
<evidence type="ECO:0000256" key="4">
    <source>
        <dbReference type="ARBA" id="ARBA00023015"/>
    </source>
</evidence>
<dbReference type="EMBL" id="AP019367">
    <property type="protein sequence ID" value="BBH50340.1"/>
    <property type="molecule type" value="Genomic_DNA"/>
</dbReference>
<dbReference type="InterPro" id="IPR035926">
    <property type="entry name" value="NusB-like_sf"/>
</dbReference>
<dbReference type="RefSeq" id="WP_126422089.1">
    <property type="nucleotide sequence ID" value="NZ_AP019367.1"/>
</dbReference>
<dbReference type="PANTHER" id="PTHR11078">
    <property type="entry name" value="N UTILIZATION SUBSTANCE PROTEIN B-RELATED"/>
    <property type="match status" value="1"/>
</dbReference>
<dbReference type="Pfam" id="PF01029">
    <property type="entry name" value="NusB"/>
    <property type="match status" value="1"/>
</dbReference>
<evidence type="ECO:0000313" key="10">
    <source>
        <dbReference type="Proteomes" id="UP000273154"/>
    </source>
</evidence>
<dbReference type="GO" id="GO:0006353">
    <property type="term" value="P:DNA-templated transcription termination"/>
    <property type="evidence" value="ECO:0007669"/>
    <property type="project" value="UniProtKB-UniRule"/>
</dbReference>
<sequence length="189" mass="20490">MSSNHKHIGGRTLSRCNALQLLFQAEASGRSVADVLSGEYALSEGPLDEYGELLARGTYEHLADIDAVLSEASRNWSLSRVSATDRNLLRIALFEILYVDEVASAVAIDECVELAKAFGSSEESSRFVNGILGRIQTDIDAGVDVVEKGHAHAAAEAEERARQQAAHEQSFGEDDYPYDDGDNWSGEGE</sequence>
<keyword evidence="5 6" id="KW-0804">Transcription</keyword>
<feature type="domain" description="NusB/RsmB/TIM44" evidence="8">
    <location>
        <begin position="14"/>
        <end position="136"/>
    </location>
</feature>
<organism evidence="9 10">
    <name type="scientific">Parolsenella catena</name>
    <dbReference type="NCBI Taxonomy" id="2003188"/>
    <lineage>
        <taxon>Bacteria</taxon>
        <taxon>Bacillati</taxon>
        <taxon>Actinomycetota</taxon>
        <taxon>Coriobacteriia</taxon>
        <taxon>Coriobacteriales</taxon>
        <taxon>Atopobiaceae</taxon>
        <taxon>Parolsenella</taxon>
    </lineage>
</organism>
<keyword evidence="10" id="KW-1185">Reference proteome</keyword>
<dbReference type="InterPro" id="IPR011605">
    <property type="entry name" value="NusB_fam"/>
</dbReference>
<keyword evidence="4 6" id="KW-0805">Transcription regulation</keyword>
<feature type="compositionally biased region" description="Basic and acidic residues" evidence="7">
    <location>
        <begin position="150"/>
        <end position="162"/>
    </location>
</feature>
<dbReference type="OrthoDB" id="3528057at2"/>
<evidence type="ECO:0000256" key="1">
    <source>
        <dbReference type="ARBA" id="ARBA00005952"/>
    </source>
</evidence>
<dbReference type="KEGG" id="pcat:Pcatena_09270"/>
<dbReference type="GO" id="GO:0031564">
    <property type="term" value="P:transcription antitermination"/>
    <property type="evidence" value="ECO:0007669"/>
    <property type="project" value="UniProtKB-KW"/>
</dbReference>
<protein>
    <recommendedName>
        <fullName evidence="6">Transcription antitermination protein NusB</fullName>
    </recommendedName>
    <alternativeName>
        <fullName evidence="6">Antitermination factor NusB</fullName>
    </alternativeName>
</protein>
<evidence type="ECO:0000256" key="5">
    <source>
        <dbReference type="ARBA" id="ARBA00023163"/>
    </source>
</evidence>
<keyword evidence="2 6" id="KW-0889">Transcription antitermination</keyword>
<evidence type="ECO:0000256" key="3">
    <source>
        <dbReference type="ARBA" id="ARBA00022884"/>
    </source>
</evidence>
<dbReference type="GeneID" id="88849062"/>
<name>A0A3G9KA19_9ACTN</name>
<dbReference type="GO" id="GO:0005829">
    <property type="term" value="C:cytosol"/>
    <property type="evidence" value="ECO:0007669"/>
    <property type="project" value="TreeGrafter"/>
</dbReference>
<dbReference type="SUPFAM" id="SSF48013">
    <property type="entry name" value="NusB-like"/>
    <property type="match status" value="1"/>
</dbReference>
<feature type="compositionally biased region" description="Acidic residues" evidence="7">
    <location>
        <begin position="171"/>
        <end position="189"/>
    </location>
</feature>
<dbReference type="Gene3D" id="1.10.940.10">
    <property type="entry name" value="NusB-like"/>
    <property type="match status" value="1"/>
</dbReference>
<evidence type="ECO:0000256" key="6">
    <source>
        <dbReference type="HAMAP-Rule" id="MF_00073"/>
    </source>
</evidence>
<evidence type="ECO:0000256" key="7">
    <source>
        <dbReference type="SAM" id="MobiDB-lite"/>
    </source>
</evidence>
<evidence type="ECO:0000313" key="9">
    <source>
        <dbReference type="EMBL" id="BBH50340.1"/>
    </source>
</evidence>
<dbReference type="PANTHER" id="PTHR11078:SF3">
    <property type="entry name" value="ANTITERMINATION NUSB DOMAIN-CONTAINING PROTEIN"/>
    <property type="match status" value="1"/>
</dbReference>
<feature type="region of interest" description="Disordered" evidence="7">
    <location>
        <begin position="150"/>
        <end position="189"/>
    </location>
</feature>
<dbReference type="HAMAP" id="MF_00073">
    <property type="entry name" value="NusB"/>
    <property type="match status" value="1"/>
</dbReference>
<dbReference type="GO" id="GO:0003723">
    <property type="term" value="F:RNA binding"/>
    <property type="evidence" value="ECO:0007669"/>
    <property type="project" value="UniProtKB-UniRule"/>
</dbReference>
<dbReference type="AlphaFoldDB" id="A0A3G9KA19"/>
<accession>A0A3G9KA19</accession>
<gene>
    <name evidence="6" type="primary">nusB</name>
    <name evidence="9" type="ORF">Pcatena_09270</name>
</gene>
<dbReference type="NCBIfam" id="TIGR01951">
    <property type="entry name" value="nusB"/>
    <property type="match status" value="1"/>
</dbReference>
<evidence type="ECO:0000256" key="2">
    <source>
        <dbReference type="ARBA" id="ARBA00022814"/>
    </source>
</evidence>